<evidence type="ECO:0000256" key="10">
    <source>
        <dbReference type="SAM" id="Phobius"/>
    </source>
</evidence>
<name>A0ABP8DCN0_9ACTN</name>
<comment type="similarity">
    <text evidence="2">Belongs to the EccB family.</text>
</comment>
<dbReference type="RefSeq" id="WP_345129817.1">
    <property type="nucleotide sequence ID" value="NZ_BAABAT010000014.1"/>
</dbReference>
<keyword evidence="8 10" id="KW-1133">Transmembrane helix</keyword>
<dbReference type="NCBIfam" id="TIGR03919">
    <property type="entry name" value="T7SS_EccB"/>
    <property type="match status" value="1"/>
</dbReference>
<organism evidence="11 12">
    <name type="scientific">Dactylosporangium darangshiense</name>
    <dbReference type="NCBI Taxonomy" id="579108"/>
    <lineage>
        <taxon>Bacteria</taxon>
        <taxon>Bacillati</taxon>
        <taxon>Actinomycetota</taxon>
        <taxon>Actinomycetes</taxon>
        <taxon>Micromonosporales</taxon>
        <taxon>Micromonosporaceae</taxon>
        <taxon>Dactylosporangium</taxon>
    </lineage>
</organism>
<keyword evidence="9 10" id="KW-0472">Membrane</keyword>
<gene>
    <name evidence="11" type="primary">eccB4</name>
    <name evidence="11" type="ORF">GCM10022255_050940</name>
</gene>
<evidence type="ECO:0000256" key="2">
    <source>
        <dbReference type="ARBA" id="ARBA00008149"/>
    </source>
</evidence>
<evidence type="ECO:0000313" key="11">
    <source>
        <dbReference type="EMBL" id="GAA4252774.1"/>
    </source>
</evidence>
<comment type="subcellular location">
    <subcellularLocation>
        <location evidence="1">Cell membrane</location>
        <topology evidence="1">Single-pass membrane protein</topology>
    </subcellularLocation>
</comment>
<keyword evidence="6" id="KW-0378">Hydrolase</keyword>
<protein>
    <submittedName>
        <fullName evidence="11">Type VII secretion system ESX-4 subunit EccB4</fullName>
    </submittedName>
</protein>
<keyword evidence="7" id="KW-0067">ATP-binding</keyword>
<dbReference type="EMBL" id="BAABAT010000014">
    <property type="protein sequence ID" value="GAA4252774.1"/>
    <property type="molecule type" value="Genomic_DNA"/>
</dbReference>
<sequence length="461" mass="46527">MASRRDQLQSYQFRSQRVVSAFVMRETDPAQSPLRRGGGAMLIGGMVTVLVAAAFGVYGILTKTGGNSWKVDGTVVVEKESGATFVYSEGALHPTLNYASALLAAGHAPPLVKSVAANSLGDMPRTAPVGIAGAPNSVPDAKHLTGMPWTVCSVQNRTGNGGGATVVQLTAGRPASGTKALPADDGILATDSSGALALIWHGYRYRVEKAVLSSLFAAAPSTPIGSALLESLPAGADIKDIQVPNAGAKSAALPNHNNGEVLVAQTGSGPLYYLVFDDGLAPLTELQKDIAVKAGGNPVQVDLGNADKARRSNALPAVTGPQAPPLKPPHLTAPGAGDQVCLEYGESGTAAVSLGPAGDLEGVPTRGRTASGGALADLVAVPSGKAALVVSEPTPGFPIGGWSLVTDTGIRFPVASKDDVAFLGYNPDAATRVPAALLVRIPAGPALNRGAASAAAPLNAK</sequence>
<reference evidence="12" key="1">
    <citation type="journal article" date="2019" name="Int. J. Syst. Evol. Microbiol.">
        <title>The Global Catalogue of Microorganisms (GCM) 10K type strain sequencing project: providing services to taxonomists for standard genome sequencing and annotation.</title>
        <authorList>
            <consortium name="The Broad Institute Genomics Platform"/>
            <consortium name="The Broad Institute Genome Sequencing Center for Infectious Disease"/>
            <person name="Wu L."/>
            <person name="Ma J."/>
        </authorList>
    </citation>
    <scope>NUCLEOTIDE SEQUENCE [LARGE SCALE GENOMIC DNA]</scope>
    <source>
        <strain evidence="12">JCM 17441</strain>
    </source>
</reference>
<evidence type="ECO:0000256" key="7">
    <source>
        <dbReference type="ARBA" id="ARBA00022840"/>
    </source>
</evidence>
<dbReference type="Gene3D" id="3.30.2390.20">
    <property type="entry name" value="Type VII secretion system EccB, repeat 1 domain"/>
    <property type="match status" value="1"/>
</dbReference>
<evidence type="ECO:0000256" key="9">
    <source>
        <dbReference type="ARBA" id="ARBA00023136"/>
    </source>
</evidence>
<evidence type="ECO:0000256" key="6">
    <source>
        <dbReference type="ARBA" id="ARBA00022801"/>
    </source>
</evidence>
<evidence type="ECO:0000256" key="5">
    <source>
        <dbReference type="ARBA" id="ARBA00022741"/>
    </source>
</evidence>
<dbReference type="Pfam" id="PF05108">
    <property type="entry name" value="T7SS_ESX1_EccB"/>
    <property type="match status" value="1"/>
</dbReference>
<keyword evidence="3" id="KW-1003">Cell membrane</keyword>
<feature type="transmembrane region" description="Helical" evidence="10">
    <location>
        <begin position="40"/>
        <end position="61"/>
    </location>
</feature>
<dbReference type="Proteomes" id="UP001500620">
    <property type="component" value="Unassembled WGS sequence"/>
</dbReference>
<dbReference type="PANTHER" id="PTHR40765">
    <property type="entry name" value="ESX-2 SECRETION SYSTEM ATPASE ECCB2"/>
    <property type="match status" value="1"/>
</dbReference>
<dbReference type="InterPro" id="IPR044857">
    <property type="entry name" value="T7SS_EccB_R1"/>
</dbReference>
<accession>A0ABP8DCN0</accession>
<dbReference type="PANTHER" id="PTHR40765:SF2">
    <property type="entry name" value="ESX-2 SECRETION SYSTEM ATPASE ECCB2"/>
    <property type="match status" value="1"/>
</dbReference>
<dbReference type="Gene3D" id="2.40.50.910">
    <property type="entry name" value="Type VII secretion system EccB, repeat 3 domain"/>
    <property type="match status" value="1"/>
</dbReference>
<evidence type="ECO:0000313" key="12">
    <source>
        <dbReference type="Proteomes" id="UP001500620"/>
    </source>
</evidence>
<dbReference type="InterPro" id="IPR007795">
    <property type="entry name" value="T7SS_EccB"/>
</dbReference>
<evidence type="ECO:0000256" key="4">
    <source>
        <dbReference type="ARBA" id="ARBA00022692"/>
    </source>
</evidence>
<evidence type="ECO:0000256" key="1">
    <source>
        <dbReference type="ARBA" id="ARBA00004162"/>
    </source>
</evidence>
<proteinExistence type="inferred from homology"/>
<keyword evidence="12" id="KW-1185">Reference proteome</keyword>
<keyword evidence="5" id="KW-0547">Nucleotide-binding</keyword>
<dbReference type="InterPro" id="IPR042485">
    <property type="entry name" value="T7SS_EccB_R3"/>
</dbReference>
<evidence type="ECO:0000256" key="8">
    <source>
        <dbReference type="ARBA" id="ARBA00022989"/>
    </source>
</evidence>
<comment type="caution">
    <text evidence="11">The sequence shown here is derived from an EMBL/GenBank/DDBJ whole genome shotgun (WGS) entry which is preliminary data.</text>
</comment>
<keyword evidence="4 10" id="KW-0812">Transmembrane</keyword>
<evidence type="ECO:0000256" key="3">
    <source>
        <dbReference type="ARBA" id="ARBA00022475"/>
    </source>
</evidence>